<evidence type="ECO:0000313" key="3">
    <source>
        <dbReference type="Proteomes" id="UP001623348"/>
    </source>
</evidence>
<feature type="domain" description="Reverse transcriptase" evidence="1">
    <location>
        <begin position="54"/>
        <end position="280"/>
    </location>
</feature>
<protein>
    <submittedName>
        <fullName evidence="2">Mitochondrial enolase superfamily member 1</fullName>
    </submittedName>
</protein>
<dbReference type="InterPro" id="IPR000477">
    <property type="entry name" value="RT_dom"/>
</dbReference>
<proteinExistence type="predicted"/>
<gene>
    <name evidence="2" type="ORF">GRJ2_002924900</name>
</gene>
<dbReference type="Pfam" id="PF00078">
    <property type="entry name" value="RVT_1"/>
    <property type="match status" value="1"/>
</dbReference>
<dbReference type="SUPFAM" id="SSF56672">
    <property type="entry name" value="DNA/RNA polymerases"/>
    <property type="match status" value="1"/>
</dbReference>
<evidence type="ECO:0000313" key="2">
    <source>
        <dbReference type="EMBL" id="GAB0204593.1"/>
    </source>
</evidence>
<organism evidence="2 3">
    <name type="scientific">Grus japonensis</name>
    <name type="common">Japanese crane</name>
    <name type="synonym">Red-crowned crane</name>
    <dbReference type="NCBI Taxonomy" id="30415"/>
    <lineage>
        <taxon>Eukaryota</taxon>
        <taxon>Metazoa</taxon>
        <taxon>Chordata</taxon>
        <taxon>Craniata</taxon>
        <taxon>Vertebrata</taxon>
        <taxon>Euteleostomi</taxon>
        <taxon>Archelosauria</taxon>
        <taxon>Archosauria</taxon>
        <taxon>Dinosauria</taxon>
        <taxon>Saurischia</taxon>
        <taxon>Theropoda</taxon>
        <taxon>Coelurosauria</taxon>
        <taxon>Aves</taxon>
        <taxon>Neognathae</taxon>
        <taxon>Neoaves</taxon>
        <taxon>Gruiformes</taxon>
        <taxon>Gruidae</taxon>
        <taxon>Grus</taxon>
    </lineage>
</organism>
<dbReference type="InterPro" id="IPR043502">
    <property type="entry name" value="DNA/RNA_pol_sf"/>
</dbReference>
<dbReference type="AlphaFoldDB" id="A0ABC9Y3G4"/>
<dbReference type="Proteomes" id="UP001623348">
    <property type="component" value="Unassembled WGS sequence"/>
</dbReference>
<accession>A0ABC9Y3G4</accession>
<keyword evidence="3" id="KW-1185">Reference proteome</keyword>
<reference evidence="2 3" key="1">
    <citation type="submission" date="2024-06" db="EMBL/GenBank/DDBJ databases">
        <title>The draft genome of Grus japonensis, version 3.</title>
        <authorList>
            <person name="Nabeshima K."/>
            <person name="Suzuki S."/>
            <person name="Onuma M."/>
        </authorList>
    </citation>
    <scope>NUCLEOTIDE SEQUENCE [LARGE SCALE GENOMIC DNA]</scope>
    <source>
        <strain evidence="2 3">451A</strain>
    </source>
</reference>
<dbReference type="EMBL" id="BAAFJT010000040">
    <property type="protein sequence ID" value="GAB0204593.1"/>
    <property type="molecule type" value="Genomic_DNA"/>
</dbReference>
<dbReference type="PROSITE" id="PS50878">
    <property type="entry name" value="RT_POL"/>
    <property type="match status" value="1"/>
</dbReference>
<sequence length="445" mass="50428">MEKGRLPTVEEDLVRDHLGKLDIHKSMGPDWMHPQVLRELADVIAVPLSIIFERSWRTGEVPEHWKIASVTLVFKKGKKEDPGNYRPVSLTSIPGKGKSCLTNLVAFHDGTAGWVDEGRAVGVVYLDFSKAFDSVSHHILVGKLRKCGLDEWTVRWIENWLNGRAQRVVISCAESSWRPVASSVPQGSVLGPALFNIFVNDLDEGTKCTLSKFVDDTKLGGVANTLEGCAAIQRDLDRLERLGSSSAEKDLGVLVDNKLSVSQQCALVAKKANDILGCIKKSVASRSREVRLPLYSALVRPHLEYCVQFWAPQYKKDKELLERVQRRATEMMRGLEHLLYEERLRELGLFSLEKRRLRGDLINTYKYLKGGCQEEGARLFSVVPSDRARGNGHKLENRKFHLNVRKNFFTLRVPEHWKRLPRQVVESPSLETFKTHLDTILCNLL</sequence>
<evidence type="ECO:0000259" key="1">
    <source>
        <dbReference type="PROSITE" id="PS50878"/>
    </source>
</evidence>
<dbReference type="PANTHER" id="PTHR33332">
    <property type="entry name" value="REVERSE TRANSCRIPTASE DOMAIN-CONTAINING PROTEIN"/>
    <property type="match status" value="1"/>
</dbReference>
<name>A0ABC9Y3G4_GRUJA</name>
<comment type="caution">
    <text evidence="2">The sequence shown here is derived from an EMBL/GenBank/DDBJ whole genome shotgun (WGS) entry which is preliminary data.</text>
</comment>